<name>A0A4R6Z027_9GAMM</name>
<organism evidence="2 3">
    <name type="scientific">Tahibacter aquaticus</name>
    <dbReference type="NCBI Taxonomy" id="520092"/>
    <lineage>
        <taxon>Bacteria</taxon>
        <taxon>Pseudomonadati</taxon>
        <taxon>Pseudomonadota</taxon>
        <taxon>Gammaproteobacteria</taxon>
        <taxon>Lysobacterales</taxon>
        <taxon>Rhodanobacteraceae</taxon>
        <taxon>Tahibacter</taxon>
    </lineage>
</organism>
<dbReference type="EMBL" id="SNZH01000005">
    <property type="protein sequence ID" value="TDR44857.1"/>
    <property type="molecule type" value="Genomic_DNA"/>
</dbReference>
<dbReference type="Pfam" id="PF14065">
    <property type="entry name" value="Pvc16_N"/>
    <property type="match status" value="1"/>
</dbReference>
<evidence type="ECO:0000313" key="2">
    <source>
        <dbReference type="EMBL" id="TDR44857.1"/>
    </source>
</evidence>
<reference evidence="2 3" key="1">
    <citation type="submission" date="2019-03" db="EMBL/GenBank/DDBJ databases">
        <title>Genomic Encyclopedia of Type Strains, Phase IV (KMG-IV): sequencing the most valuable type-strain genomes for metagenomic binning, comparative biology and taxonomic classification.</title>
        <authorList>
            <person name="Goeker M."/>
        </authorList>
    </citation>
    <scope>NUCLEOTIDE SEQUENCE [LARGE SCALE GENOMIC DNA]</scope>
    <source>
        <strain evidence="2 3">DSM 21667</strain>
    </source>
</reference>
<dbReference type="RefSeq" id="WP_133818377.1">
    <property type="nucleotide sequence ID" value="NZ_SNZH01000005.1"/>
</dbReference>
<evidence type="ECO:0000313" key="3">
    <source>
        <dbReference type="Proteomes" id="UP000295293"/>
    </source>
</evidence>
<sequence length="374" mass="38948">MPLAATKEAIGAVSEAVRAQLQLRTSLLTIVGRPEVAANRDNEPKLNLFLFQVDFDASLKNHSLQDGQPPPLWLVLRYLLTAYDQSRDSDSIAAHRVLARGLAALQEMTLLRPSVPALADNPEPLKLSFDPCDTELLSKVLQGSDEKYRISAAFQVRPVLIAPDVLPAYAPPVLSVGPPAAPGVIVLPGLGPNLASITPARFEAGATIELAGSGVDASLDTILVGSLALPITSARDGAVRTQIPAVPALSAGYHPVVVGRHLPSGRLQTSNPQFAQLLPSVSSASVGALTPAGPRLFGAVTLSGQRLGGADDAISVAFYRDGAVVLNLEVNGTAAQTSLVATVDAAHALLPGSYYLILHVNGAQAVHTPEAVWA</sequence>
<feature type="domain" description="Pvc16 N-terminal" evidence="1">
    <location>
        <begin position="13"/>
        <end position="174"/>
    </location>
</feature>
<dbReference type="InterPro" id="IPR013783">
    <property type="entry name" value="Ig-like_fold"/>
</dbReference>
<dbReference type="InterPro" id="IPR014756">
    <property type="entry name" value="Ig_E-set"/>
</dbReference>
<accession>A0A4R6Z027</accession>
<dbReference type="AlphaFoldDB" id="A0A4R6Z027"/>
<dbReference type="Gene3D" id="2.60.40.10">
    <property type="entry name" value="Immunoglobulins"/>
    <property type="match status" value="1"/>
</dbReference>
<evidence type="ECO:0000259" key="1">
    <source>
        <dbReference type="Pfam" id="PF14065"/>
    </source>
</evidence>
<comment type="caution">
    <text evidence="2">The sequence shown here is derived from an EMBL/GenBank/DDBJ whole genome shotgun (WGS) entry which is preliminary data.</text>
</comment>
<proteinExistence type="predicted"/>
<keyword evidence="3" id="KW-1185">Reference proteome</keyword>
<dbReference type="SUPFAM" id="SSF81296">
    <property type="entry name" value="E set domains"/>
    <property type="match status" value="1"/>
</dbReference>
<gene>
    <name evidence="2" type="ORF">DFR29_10538</name>
</gene>
<dbReference type="InterPro" id="IPR025351">
    <property type="entry name" value="Pvc16_N"/>
</dbReference>
<dbReference type="OrthoDB" id="527247at2"/>
<protein>
    <submittedName>
        <fullName evidence="2">Uncharacterized protein DUF4255</fullName>
    </submittedName>
</protein>
<dbReference type="Proteomes" id="UP000295293">
    <property type="component" value="Unassembled WGS sequence"/>
</dbReference>